<gene>
    <name evidence="8" type="ORF">BVC80_1773g65</name>
</gene>
<evidence type="ECO:0000256" key="5">
    <source>
        <dbReference type="SAM" id="MobiDB-lite"/>
    </source>
</evidence>
<dbReference type="EMBL" id="MVGT01001416">
    <property type="protein sequence ID" value="OVA12161.1"/>
    <property type="molecule type" value="Genomic_DNA"/>
</dbReference>
<evidence type="ECO:0000256" key="4">
    <source>
        <dbReference type="ARBA" id="ARBA00023136"/>
    </source>
</evidence>
<keyword evidence="4 6" id="KW-0472">Membrane</keyword>
<keyword evidence="9" id="KW-1185">Reference proteome</keyword>
<dbReference type="InterPro" id="IPR044839">
    <property type="entry name" value="NDR1-like"/>
</dbReference>
<dbReference type="InterPro" id="IPR004864">
    <property type="entry name" value="LEA_2"/>
</dbReference>
<evidence type="ECO:0000313" key="8">
    <source>
        <dbReference type="EMBL" id="OVA12161.1"/>
    </source>
</evidence>
<evidence type="ECO:0000256" key="1">
    <source>
        <dbReference type="ARBA" id="ARBA00004167"/>
    </source>
</evidence>
<keyword evidence="3 6" id="KW-1133">Transmembrane helix</keyword>
<protein>
    <submittedName>
        <fullName evidence="8">Late embryogenesis abundant protein</fullName>
    </submittedName>
</protein>
<feature type="domain" description="Late embryogenesis abundant protein LEA-2 subgroup" evidence="7">
    <location>
        <begin position="141"/>
        <end position="244"/>
    </location>
</feature>
<accession>A0A200QNW9</accession>
<feature type="transmembrane region" description="Helical" evidence="6">
    <location>
        <begin position="85"/>
        <end position="111"/>
    </location>
</feature>
<evidence type="ECO:0000256" key="3">
    <source>
        <dbReference type="ARBA" id="ARBA00022989"/>
    </source>
</evidence>
<dbReference type="GO" id="GO:0005886">
    <property type="term" value="C:plasma membrane"/>
    <property type="evidence" value="ECO:0007669"/>
    <property type="project" value="TreeGrafter"/>
</dbReference>
<organism evidence="8 9">
    <name type="scientific">Macleaya cordata</name>
    <name type="common">Five-seeded plume-poppy</name>
    <name type="synonym">Bocconia cordata</name>
    <dbReference type="NCBI Taxonomy" id="56857"/>
    <lineage>
        <taxon>Eukaryota</taxon>
        <taxon>Viridiplantae</taxon>
        <taxon>Streptophyta</taxon>
        <taxon>Embryophyta</taxon>
        <taxon>Tracheophyta</taxon>
        <taxon>Spermatophyta</taxon>
        <taxon>Magnoliopsida</taxon>
        <taxon>Ranunculales</taxon>
        <taxon>Papaveraceae</taxon>
        <taxon>Papaveroideae</taxon>
        <taxon>Macleaya</taxon>
    </lineage>
</organism>
<dbReference type="STRING" id="56857.A0A200QNW9"/>
<reference evidence="8 9" key="1">
    <citation type="journal article" date="2017" name="Mol. Plant">
        <title>The Genome of Medicinal Plant Macleaya cordata Provides New Insights into Benzylisoquinoline Alkaloids Metabolism.</title>
        <authorList>
            <person name="Liu X."/>
            <person name="Liu Y."/>
            <person name="Huang P."/>
            <person name="Ma Y."/>
            <person name="Qing Z."/>
            <person name="Tang Q."/>
            <person name="Cao H."/>
            <person name="Cheng P."/>
            <person name="Zheng Y."/>
            <person name="Yuan Z."/>
            <person name="Zhou Y."/>
            <person name="Liu J."/>
            <person name="Tang Z."/>
            <person name="Zhuo Y."/>
            <person name="Zhang Y."/>
            <person name="Yu L."/>
            <person name="Huang J."/>
            <person name="Yang P."/>
            <person name="Peng Q."/>
            <person name="Zhang J."/>
            <person name="Jiang W."/>
            <person name="Zhang Z."/>
            <person name="Lin K."/>
            <person name="Ro D.K."/>
            <person name="Chen X."/>
            <person name="Xiong X."/>
            <person name="Shang Y."/>
            <person name="Huang S."/>
            <person name="Zeng J."/>
        </authorList>
    </citation>
    <scope>NUCLEOTIDE SEQUENCE [LARGE SCALE GENOMIC DNA]</scope>
    <source>
        <strain evidence="9">cv. BLH2017</strain>
        <tissue evidence="8">Root</tissue>
    </source>
</reference>
<comment type="subcellular location">
    <subcellularLocation>
        <location evidence="1">Membrane</location>
        <topology evidence="1">Single-pass membrane protein</topology>
    </subcellularLocation>
</comment>
<feature type="region of interest" description="Disordered" evidence="5">
    <location>
        <begin position="1"/>
        <end position="21"/>
    </location>
</feature>
<keyword evidence="2 6" id="KW-0812">Transmembrane</keyword>
<dbReference type="Proteomes" id="UP000195402">
    <property type="component" value="Unassembled WGS sequence"/>
</dbReference>
<evidence type="ECO:0000256" key="2">
    <source>
        <dbReference type="ARBA" id="ARBA00022692"/>
    </source>
</evidence>
<dbReference type="GO" id="GO:0098542">
    <property type="term" value="P:defense response to other organism"/>
    <property type="evidence" value="ECO:0007669"/>
    <property type="project" value="InterPro"/>
</dbReference>
<proteinExistence type="predicted"/>
<sequence>MSGRIYHRDSFSSDGDTTKHEEENQLVPVNHHHELEMYQKHIPPPGTYVVQIPKDQIYRIPPPENARLFENYTRRKTRQNRCCRCLFWILSLISLLILLSAIAAGIFYFVVRPKSLKYSVDKISIKGFNSGLTISPEFDVTIRTQNPNKKISFYYEKGSSVTVSHSTVKLSTGTLTAFYQPTKNVTVFQTALTGQGVNLSKEVRATLMEEEKGGNIPLEFDFKLPVKVKVSAVKTWTITVKVHCDVAVDKLTVDSTIVKNKCDVKVKL</sequence>
<dbReference type="InParanoid" id="A0A200QNW9"/>
<evidence type="ECO:0000313" key="9">
    <source>
        <dbReference type="Proteomes" id="UP000195402"/>
    </source>
</evidence>
<dbReference type="OrthoDB" id="1849707at2759"/>
<dbReference type="OMA" id="HHELEMY"/>
<dbReference type="Pfam" id="PF03168">
    <property type="entry name" value="LEA_2"/>
    <property type="match status" value="1"/>
</dbReference>
<dbReference type="PANTHER" id="PTHR31234">
    <property type="entry name" value="LATE EMBRYOGENESIS ABUNDANT (LEA) HYDROXYPROLINE-RICH GLYCOPROTEIN FAMILY"/>
    <property type="match status" value="1"/>
</dbReference>
<evidence type="ECO:0000256" key="6">
    <source>
        <dbReference type="SAM" id="Phobius"/>
    </source>
</evidence>
<name>A0A200QNW9_MACCD</name>
<dbReference type="AlphaFoldDB" id="A0A200QNW9"/>
<dbReference type="FunCoup" id="A0A200QNW9">
    <property type="interactions" value="59"/>
</dbReference>
<evidence type="ECO:0000259" key="7">
    <source>
        <dbReference type="Pfam" id="PF03168"/>
    </source>
</evidence>
<comment type="caution">
    <text evidence="8">The sequence shown here is derived from an EMBL/GenBank/DDBJ whole genome shotgun (WGS) entry which is preliminary data.</text>
</comment>
<dbReference type="PANTHER" id="PTHR31234:SF2">
    <property type="entry name" value="OS05G0199100 PROTEIN"/>
    <property type="match status" value="1"/>
</dbReference>